<feature type="compositionally biased region" description="Polar residues" evidence="6">
    <location>
        <begin position="559"/>
        <end position="571"/>
    </location>
</feature>
<dbReference type="Proteomes" id="UP001163850">
    <property type="component" value="Unassembled WGS sequence"/>
</dbReference>
<dbReference type="InterPro" id="IPR009057">
    <property type="entry name" value="Homeodomain-like_sf"/>
</dbReference>
<feature type="region of interest" description="Disordered" evidence="6">
    <location>
        <begin position="403"/>
        <end position="443"/>
    </location>
</feature>
<dbReference type="InterPro" id="IPR008422">
    <property type="entry name" value="KN_HD"/>
</dbReference>
<feature type="region of interest" description="Disordered" evidence="6">
    <location>
        <begin position="510"/>
        <end position="580"/>
    </location>
</feature>
<evidence type="ECO:0000313" key="8">
    <source>
        <dbReference type="EMBL" id="KAJ3988405.1"/>
    </source>
</evidence>
<evidence type="ECO:0000256" key="5">
    <source>
        <dbReference type="PROSITE-ProRule" id="PRU00108"/>
    </source>
</evidence>
<feature type="compositionally biased region" description="Low complexity" evidence="6">
    <location>
        <begin position="57"/>
        <end position="69"/>
    </location>
</feature>
<dbReference type="Pfam" id="PF05920">
    <property type="entry name" value="Homeobox_KN"/>
    <property type="match status" value="1"/>
</dbReference>
<evidence type="ECO:0000259" key="7">
    <source>
        <dbReference type="PROSITE" id="PS50071"/>
    </source>
</evidence>
<feature type="region of interest" description="Disordered" evidence="6">
    <location>
        <begin position="303"/>
        <end position="350"/>
    </location>
</feature>
<gene>
    <name evidence="8" type="ORF">F5890DRAFT_500495</name>
</gene>
<dbReference type="InterPro" id="IPR001356">
    <property type="entry name" value="HD"/>
</dbReference>
<keyword evidence="4 5" id="KW-0539">Nucleus</keyword>
<evidence type="ECO:0000256" key="3">
    <source>
        <dbReference type="ARBA" id="ARBA00023155"/>
    </source>
</evidence>
<feature type="compositionally biased region" description="Basic and acidic residues" evidence="6">
    <location>
        <begin position="85"/>
        <end position="94"/>
    </location>
</feature>
<keyword evidence="2 5" id="KW-0238">DNA-binding</keyword>
<dbReference type="GO" id="GO:0005634">
    <property type="term" value="C:nucleus"/>
    <property type="evidence" value="ECO:0007669"/>
    <property type="project" value="UniProtKB-SubCell"/>
</dbReference>
<dbReference type="PROSITE" id="PS50071">
    <property type="entry name" value="HOMEOBOX_2"/>
    <property type="match status" value="1"/>
</dbReference>
<evidence type="ECO:0000256" key="6">
    <source>
        <dbReference type="SAM" id="MobiDB-lite"/>
    </source>
</evidence>
<proteinExistence type="inferred from homology"/>
<feature type="compositionally biased region" description="Low complexity" evidence="6">
    <location>
        <begin position="204"/>
        <end position="214"/>
    </location>
</feature>
<feature type="domain" description="Homeobox" evidence="7">
    <location>
        <begin position="339"/>
        <end position="402"/>
    </location>
</feature>
<feature type="compositionally biased region" description="Low complexity" evidence="6">
    <location>
        <begin position="325"/>
        <end position="335"/>
    </location>
</feature>
<dbReference type="PANTHER" id="PTHR11850">
    <property type="entry name" value="HOMEOBOX PROTEIN TRANSCRIPTION FACTORS"/>
    <property type="match status" value="1"/>
</dbReference>
<evidence type="ECO:0000256" key="2">
    <source>
        <dbReference type="ARBA" id="ARBA00023125"/>
    </source>
</evidence>
<name>A0AA38UVT2_9AGAR</name>
<comment type="similarity">
    <text evidence="1">Belongs to the TALE/M-ATYP homeobox family.</text>
</comment>
<evidence type="ECO:0000256" key="1">
    <source>
        <dbReference type="ARBA" id="ARBA00005800"/>
    </source>
</evidence>
<keyword evidence="3 5" id="KW-0371">Homeobox</keyword>
<dbReference type="GO" id="GO:0003677">
    <property type="term" value="F:DNA binding"/>
    <property type="evidence" value="ECO:0007669"/>
    <property type="project" value="UniProtKB-UniRule"/>
</dbReference>
<sequence>MINDPKSLSNELNSYNVAQLQFALADSKNHYINDSSPLSASPALMPTDLDYESRRLSSSGTSTADTDSSILSRAEKRPMTPSDSPEPKKLRPALDVDQPNWEIKSEDAKVQLPSIFTTFEDDNALRPPANEFRRASLPNLASDRIRHSPYPPPSLRQSYAPVNQSSLATYTFPPSNAVEGDKGRPKLSADLSYTINPGYDSYSTPGLSTGTTSSHYGPPSDFNPGAYADADSNWNSSPSGIVRPSSTPGQLSSSPAVKYDESLRHASFSASTQAHMFPDSAHISGHHDRRSLSAGIKTEWNFPNSDFLPPSAPQYGSPQMPPAPSSNSRSSQSVSTLVDRPQRKRGKLPKETTDFLKAWLHRHSDHPYPSEEEKKQLCHATGLSMSQVSNWMINARRRILAPARPSTNPTTTVPFPPTGRSTSLSGLLDPLGRRASLPATTPDSLSLYHPMSLPSMPGGHSSDYIGSGRMHGLPQPRPHHHQMPGGNLDYPPTGGRNMNVYPNSMQQSYMSSSVPLSAPPSLSGNPFSNQGGNQSMFSNSAGYLHSPRLPALGQDQPPYFSNSTPPNNGSAPGSGYGTPQ</sequence>
<comment type="subcellular location">
    <subcellularLocation>
        <location evidence="5">Nucleus</location>
    </subcellularLocation>
</comment>
<organism evidence="8 9">
    <name type="scientific">Lentinula detonsa</name>
    <dbReference type="NCBI Taxonomy" id="2804962"/>
    <lineage>
        <taxon>Eukaryota</taxon>
        <taxon>Fungi</taxon>
        <taxon>Dikarya</taxon>
        <taxon>Basidiomycota</taxon>
        <taxon>Agaricomycotina</taxon>
        <taxon>Agaricomycetes</taxon>
        <taxon>Agaricomycetidae</taxon>
        <taxon>Agaricales</taxon>
        <taxon>Marasmiineae</taxon>
        <taxon>Omphalotaceae</taxon>
        <taxon>Lentinula</taxon>
    </lineage>
</organism>
<dbReference type="EMBL" id="MU801910">
    <property type="protein sequence ID" value="KAJ3988405.1"/>
    <property type="molecule type" value="Genomic_DNA"/>
</dbReference>
<dbReference type="SUPFAM" id="SSF46689">
    <property type="entry name" value="Homeodomain-like"/>
    <property type="match status" value="1"/>
</dbReference>
<feature type="DNA-binding region" description="Homeobox" evidence="5">
    <location>
        <begin position="341"/>
        <end position="403"/>
    </location>
</feature>
<comment type="caution">
    <text evidence="8">The sequence shown here is derived from an EMBL/GenBank/DDBJ whole genome shotgun (WGS) entry which is preliminary data.</text>
</comment>
<feature type="compositionally biased region" description="Polar residues" evidence="6">
    <location>
        <begin position="524"/>
        <end position="541"/>
    </location>
</feature>
<dbReference type="GO" id="GO:0006355">
    <property type="term" value="P:regulation of DNA-templated transcription"/>
    <property type="evidence" value="ECO:0007669"/>
    <property type="project" value="InterPro"/>
</dbReference>
<feature type="compositionally biased region" description="Polar residues" evidence="6">
    <location>
        <begin position="232"/>
        <end position="255"/>
    </location>
</feature>
<reference evidence="8" key="1">
    <citation type="submission" date="2022-08" db="EMBL/GenBank/DDBJ databases">
        <authorList>
            <consortium name="DOE Joint Genome Institute"/>
            <person name="Min B."/>
            <person name="Riley R."/>
            <person name="Sierra-Patev S."/>
            <person name="Naranjo-Ortiz M."/>
            <person name="Looney B."/>
            <person name="Konkel Z."/>
            <person name="Slot J.C."/>
            <person name="Sakamoto Y."/>
            <person name="Steenwyk J.L."/>
            <person name="Rokas A."/>
            <person name="Carro J."/>
            <person name="Camarero S."/>
            <person name="Ferreira P."/>
            <person name="Molpeceres G."/>
            <person name="Ruiz-Duenas F.J."/>
            <person name="Serrano A."/>
            <person name="Henrissat B."/>
            <person name="Drula E."/>
            <person name="Hughes K.W."/>
            <person name="Mata J.L."/>
            <person name="Ishikawa N.K."/>
            <person name="Vargas-Isla R."/>
            <person name="Ushijima S."/>
            <person name="Smith C.A."/>
            <person name="Ahrendt S."/>
            <person name="Andreopoulos W."/>
            <person name="He G."/>
            <person name="Labutti K."/>
            <person name="Lipzen A."/>
            <person name="Ng V."/>
            <person name="Sandor L."/>
            <person name="Barry K."/>
            <person name="Martinez A.T."/>
            <person name="Xiao Y."/>
            <person name="Gibbons J.G."/>
            <person name="Terashima K."/>
            <person name="Hibbett D.S."/>
            <person name="Grigoriev I.V."/>
        </authorList>
    </citation>
    <scope>NUCLEOTIDE SEQUENCE</scope>
    <source>
        <strain evidence="8">TFB7829</strain>
    </source>
</reference>
<protein>
    <recommendedName>
        <fullName evidence="7">Homeobox domain-containing protein</fullName>
    </recommendedName>
</protein>
<dbReference type="SMART" id="SM00389">
    <property type="entry name" value="HOX"/>
    <property type="match status" value="1"/>
</dbReference>
<accession>A0AA38UVT2</accession>
<dbReference type="InterPro" id="IPR050224">
    <property type="entry name" value="TALE_homeobox"/>
</dbReference>
<feature type="region of interest" description="Disordered" evidence="6">
    <location>
        <begin position="53"/>
        <end position="97"/>
    </location>
</feature>
<dbReference type="AlphaFoldDB" id="A0AA38UVT2"/>
<evidence type="ECO:0000313" key="9">
    <source>
        <dbReference type="Proteomes" id="UP001163850"/>
    </source>
</evidence>
<feature type="compositionally biased region" description="Low complexity" evidence="6">
    <location>
        <begin position="511"/>
        <end position="523"/>
    </location>
</feature>
<dbReference type="CDD" id="cd00086">
    <property type="entry name" value="homeodomain"/>
    <property type="match status" value="1"/>
</dbReference>
<dbReference type="Gene3D" id="1.10.10.60">
    <property type="entry name" value="Homeodomain-like"/>
    <property type="match status" value="1"/>
</dbReference>
<feature type="region of interest" description="Disordered" evidence="6">
    <location>
        <begin position="204"/>
        <end position="257"/>
    </location>
</feature>
<evidence type="ECO:0000256" key="4">
    <source>
        <dbReference type="ARBA" id="ARBA00023242"/>
    </source>
</evidence>